<gene>
    <name evidence="1" type="ORF">Taro_013365</name>
</gene>
<name>A0A843U6D0_COLES</name>
<organism evidence="1 2">
    <name type="scientific">Colocasia esculenta</name>
    <name type="common">Wild taro</name>
    <name type="synonym">Arum esculentum</name>
    <dbReference type="NCBI Taxonomy" id="4460"/>
    <lineage>
        <taxon>Eukaryota</taxon>
        <taxon>Viridiplantae</taxon>
        <taxon>Streptophyta</taxon>
        <taxon>Embryophyta</taxon>
        <taxon>Tracheophyta</taxon>
        <taxon>Spermatophyta</taxon>
        <taxon>Magnoliopsida</taxon>
        <taxon>Liliopsida</taxon>
        <taxon>Araceae</taxon>
        <taxon>Aroideae</taxon>
        <taxon>Colocasieae</taxon>
        <taxon>Colocasia</taxon>
    </lineage>
</organism>
<protein>
    <submittedName>
        <fullName evidence="1">Uncharacterized protein</fullName>
    </submittedName>
</protein>
<dbReference type="PANTHER" id="PTHR47346:SF1">
    <property type="entry name" value="GPI INOSITOL-DEACYLASE"/>
    <property type="match status" value="1"/>
</dbReference>
<sequence>MTGRKLFNVIAMAVVMTSSDYHSTNLARFAASGNRGESGSARFPWNQADLAIRLRSGSAGSDPAPRSDSAIHGSQFLGYSSCPSSVQWPDDGLEKDLYIQSRTVTVLAMDGKRRWLDIRKLGSNGGSHFALVTNLAPCSGIRFHLWPEKNRSEVKMPMNRHVVEVTAKMVQIPAGPAPRQIEPGSQTEQAPPSAVIQLSPKEMRGFRFLTISVAPRLMLEREALRKRALGIAGGFPSPAGGGP</sequence>
<evidence type="ECO:0000313" key="2">
    <source>
        <dbReference type="Proteomes" id="UP000652761"/>
    </source>
</evidence>
<dbReference type="OrthoDB" id="348976at2759"/>
<keyword evidence="2" id="KW-1185">Reference proteome</keyword>
<reference evidence="1" key="1">
    <citation type="submission" date="2017-07" db="EMBL/GenBank/DDBJ databases">
        <title>Taro Niue Genome Assembly and Annotation.</title>
        <authorList>
            <person name="Atibalentja N."/>
            <person name="Keating K."/>
            <person name="Fields C.J."/>
        </authorList>
    </citation>
    <scope>NUCLEOTIDE SEQUENCE</scope>
    <source>
        <strain evidence="1">Niue_2</strain>
        <tissue evidence="1">Leaf</tissue>
    </source>
</reference>
<proteinExistence type="predicted"/>
<evidence type="ECO:0000313" key="1">
    <source>
        <dbReference type="EMBL" id="MQL80922.1"/>
    </source>
</evidence>
<comment type="caution">
    <text evidence="1">The sequence shown here is derived from an EMBL/GenBank/DDBJ whole genome shotgun (WGS) entry which is preliminary data.</text>
</comment>
<dbReference type="PANTHER" id="PTHR47346">
    <property type="entry name" value="HYDROLASES, ACTING ON ESTER BOND"/>
    <property type="match status" value="1"/>
</dbReference>
<dbReference type="AlphaFoldDB" id="A0A843U6D0"/>
<dbReference type="EMBL" id="NMUH01000534">
    <property type="protein sequence ID" value="MQL80922.1"/>
    <property type="molecule type" value="Genomic_DNA"/>
</dbReference>
<accession>A0A843U6D0</accession>
<dbReference type="Proteomes" id="UP000652761">
    <property type="component" value="Unassembled WGS sequence"/>
</dbReference>